<dbReference type="Pfam" id="PF07732">
    <property type="entry name" value="Cu-oxidase_3"/>
    <property type="match status" value="1"/>
</dbReference>
<comment type="caution">
    <text evidence="6">The sequence shown here is derived from an EMBL/GenBank/DDBJ whole genome shotgun (WGS) entry which is preliminary data.</text>
</comment>
<keyword evidence="3" id="KW-0812">Transmembrane</keyword>
<name>A0A919NFT5_9ACTN</name>
<feature type="transmembrane region" description="Helical" evidence="3">
    <location>
        <begin position="86"/>
        <end position="102"/>
    </location>
</feature>
<dbReference type="GO" id="GO:0016491">
    <property type="term" value="F:oxidoreductase activity"/>
    <property type="evidence" value="ECO:0007669"/>
    <property type="project" value="InterPro"/>
</dbReference>
<dbReference type="SUPFAM" id="SSF49503">
    <property type="entry name" value="Cupredoxins"/>
    <property type="match status" value="3"/>
</dbReference>
<evidence type="ECO:0000313" key="6">
    <source>
        <dbReference type="EMBL" id="GIF17785.1"/>
    </source>
</evidence>
<dbReference type="Gene3D" id="2.60.40.420">
    <property type="entry name" value="Cupredoxins - blue copper proteins"/>
    <property type="match status" value="3"/>
</dbReference>
<feature type="region of interest" description="Disordered" evidence="2">
    <location>
        <begin position="105"/>
        <end position="138"/>
    </location>
</feature>
<dbReference type="EMBL" id="BOMY01000002">
    <property type="protein sequence ID" value="GIF17785.1"/>
    <property type="molecule type" value="Genomic_DNA"/>
</dbReference>
<evidence type="ECO:0000256" key="1">
    <source>
        <dbReference type="ARBA" id="ARBA00010609"/>
    </source>
</evidence>
<organism evidence="6 7">
    <name type="scientific">Paractinoplanes tereljensis</name>
    <dbReference type="NCBI Taxonomy" id="571912"/>
    <lineage>
        <taxon>Bacteria</taxon>
        <taxon>Bacillati</taxon>
        <taxon>Actinomycetota</taxon>
        <taxon>Actinomycetes</taxon>
        <taxon>Micromonosporales</taxon>
        <taxon>Micromonosporaceae</taxon>
        <taxon>Paractinoplanes</taxon>
    </lineage>
</organism>
<comment type="similarity">
    <text evidence="1">Belongs to the multicopper oxidase family.</text>
</comment>
<dbReference type="InterPro" id="IPR045087">
    <property type="entry name" value="Cu-oxidase_fam"/>
</dbReference>
<evidence type="ECO:0008006" key="8">
    <source>
        <dbReference type="Google" id="ProtNLM"/>
    </source>
</evidence>
<proteinExistence type="inferred from homology"/>
<evidence type="ECO:0000256" key="3">
    <source>
        <dbReference type="SAM" id="Phobius"/>
    </source>
</evidence>
<evidence type="ECO:0000259" key="5">
    <source>
        <dbReference type="Pfam" id="PF07732"/>
    </source>
</evidence>
<evidence type="ECO:0000313" key="7">
    <source>
        <dbReference type="Proteomes" id="UP000623608"/>
    </source>
</evidence>
<dbReference type="RefSeq" id="WP_203798217.1">
    <property type="nucleotide sequence ID" value="NZ_BOMY01000002.1"/>
</dbReference>
<protein>
    <recommendedName>
        <fullName evidence="8">Spore coat protein A</fullName>
    </recommendedName>
</protein>
<evidence type="ECO:0000259" key="4">
    <source>
        <dbReference type="Pfam" id="PF07731"/>
    </source>
</evidence>
<reference evidence="6" key="1">
    <citation type="submission" date="2021-01" db="EMBL/GenBank/DDBJ databases">
        <title>Whole genome shotgun sequence of Actinoplanes tereljensis NBRC 105297.</title>
        <authorList>
            <person name="Komaki H."/>
            <person name="Tamura T."/>
        </authorList>
    </citation>
    <scope>NUCLEOTIDE SEQUENCE</scope>
    <source>
        <strain evidence="6">NBRC 105297</strain>
    </source>
</reference>
<dbReference type="InterPro" id="IPR008972">
    <property type="entry name" value="Cupredoxin"/>
</dbReference>
<feature type="domain" description="Plastocyanin-like" evidence="4">
    <location>
        <begin position="480"/>
        <end position="594"/>
    </location>
</feature>
<feature type="transmembrane region" description="Helical" evidence="3">
    <location>
        <begin position="12"/>
        <end position="32"/>
    </location>
</feature>
<dbReference type="InterPro" id="IPR011707">
    <property type="entry name" value="Cu-oxidase-like_N"/>
</dbReference>
<keyword evidence="3" id="KW-1133">Transmembrane helix</keyword>
<dbReference type="Pfam" id="PF07731">
    <property type="entry name" value="Cu-oxidase_2"/>
    <property type="match status" value="1"/>
</dbReference>
<dbReference type="AlphaFoldDB" id="A0A919NFT5"/>
<sequence length="594" mass="65623">MGDRSGWAHLLWRALEIVGVVSAHLVLLGRFARRAGSALRDRLREWRTRPQSGADRSDADHSEVNVVVFEPTLGERAGRLFSRRRALSVGVLAVTAGAVVLTNKGCADPPGGVPSSDARGRRGAGPTEWVPPRNPPKASPPVQHFTLPFVVPPVQRPVRDDVSGTYYAMTQRDASIEIIPGLRTPIMGYEGVFPGPTIMARSGRPTIVDHTNRLAVPVAVHLHGGKNPPAQDGHPTDLMAPGTARRYAYPTDQRGATLWYHDHRLDFTGPQVYRGLAGFHIIRDAVEDALPLPAGDKDVPLLITDRLFEADGTMYYPSSDPSLRTPGLYPWAMNGQYGDTALVNGVPWPRMEVSATKYRFRVLNASNARHWDITLDPPPPSGDPFVQVGSDGGLLSSPVGLRNIVMSPAERFDVVIDFARYPVGTRVVLVNNDRTIPVVTELMCFDVVRRETETATVPARLAPPLDLPDPADAVGIRHFDFTRRADGMWGINGAMFDDRQSLASPALGSTEIWEFTSDVAHPVHLHLVHFRVLSRSRPQSPEPWDGGWKDTVRVRPGETVRIVSRFEGWRGKYVFHCHNLEHEDMMMMANFTVQ</sequence>
<accession>A0A919NFT5</accession>
<dbReference type="InterPro" id="IPR011706">
    <property type="entry name" value="Cu-oxidase_C"/>
</dbReference>
<keyword evidence="3" id="KW-0472">Membrane</keyword>
<evidence type="ECO:0000256" key="2">
    <source>
        <dbReference type="SAM" id="MobiDB-lite"/>
    </source>
</evidence>
<dbReference type="GO" id="GO:0005507">
    <property type="term" value="F:copper ion binding"/>
    <property type="evidence" value="ECO:0007669"/>
    <property type="project" value="InterPro"/>
</dbReference>
<feature type="domain" description="Plastocyanin-like" evidence="5">
    <location>
        <begin position="179"/>
        <end position="285"/>
    </location>
</feature>
<gene>
    <name evidence="6" type="ORF">Ate02nite_05150</name>
</gene>
<dbReference type="PANTHER" id="PTHR48267">
    <property type="entry name" value="CUPREDOXIN SUPERFAMILY PROTEIN"/>
    <property type="match status" value="1"/>
</dbReference>
<dbReference type="PANTHER" id="PTHR48267:SF1">
    <property type="entry name" value="BILIRUBIN OXIDASE"/>
    <property type="match status" value="1"/>
</dbReference>
<dbReference type="Proteomes" id="UP000623608">
    <property type="component" value="Unassembled WGS sequence"/>
</dbReference>
<keyword evidence="7" id="KW-1185">Reference proteome</keyword>